<proteinExistence type="predicted"/>
<feature type="transmembrane region" description="Helical" evidence="1">
    <location>
        <begin position="113"/>
        <end position="134"/>
    </location>
</feature>
<feature type="transmembrane region" description="Helical" evidence="1">
    <location>
        <begin position="80"/>
        <end position="101"/>
    </location>
</feature>
<keyword evidence="1" id="KW-0472">Membrane</keyword>
<accession>A0A7G9WH61</accession>
<evidence type="ECO:0000256" key="1">
    <source>
        <dbReference type="SAM" id="Phobius"/>
    </source>
</evidence>
<dbReference type="AlphaFoldDB" id="A0A7G9WH61"/>
<reference evidence="2 3" key="1">
    <citation type="submission" date="2020-08" db="EMBL/GenBank/DDBJ databases">
        <authorList>
            <person name="Ren C."/>
            <person name="Gu Y."/>
            <person name="Xu Y."/>
        </authorList>
    </citation>
    <scope>NUCLEOTIDE SEQUENCE [LARGE SCALE GENOMIC DNA]</scope>
    <source>
        <strain evidence="2 3">LBM18003</strain>
    </source>
</reference>
<feature type="transmembrane region" description="Helical" evidence="1">
    <location>
        <begin position="41"/>
        <end position="60"/>
    </location>
</feature>
<dbReference type="RefSeq" id="WP_212507088.1">
    <property type="nucleotide sequence ID" value="NZ_CP060696.1"/>
</dbReference>
<evidence type="ECO:0000313" key="2">
    <source>
        <dbReference type="EMBL" id="QNO18023.1"/>
    </source>
</evidence>
<name>A0A7G9WH61_9FIRM</name>
<keyword evidence="1" id="KW-1133">Transmembrane helix</keyword>
<feature type="transmembrane region" description="Helical" evidence="1">
    <location>
        <begin position="6"/>
        <end position="29"/>
    </location>
</feature>
<keyword evidence="1" id="KW-0812">Transmembrane</keyword>
<protein>
    <submittedName>
        <fullName evidence="2">Uncharacterized protein</fullName>
    </submittedName>
</protein>
<organism evidence="2 3">
    <name type="scientific">Caproicibacterium amylolyticum</name>
    <dbReference type="NCBI Taxonomy" id="2766537"/>
    <lineage>
        <taxon>Bacteria</taxon>
        <taxon>Bacillati</taxon>
        <taxon>Bacillota</taxon>
        <taxon>Clostridia</taxon>
        <taxon>Eubacteriales</taxon>
        <taxon>Oscillospiraceae</taxon>
        <taxon>Caproicibacterium</taxon>
    </lineage>
</organism>
<keyword evidence="3" id="KW-1185">Reference proteome</keyword>
<sequence>MGEVFTALAAVPVCSAFGVFPASLFSHFWDKRRQLCRILRILWIVFSAGAAVHFVLWAMIGNTVRFSAGMWSVPDVWKMTPTATISLAMLAVDILQFPLYAAAKRAQAAKRKVLLAVAILCGAAVSVAAPLQILTSVFNA</sequence>
<dbReference type="EMBL" id="CP060696">
    <property type="protein sequence ID" value="QNO18023.1"/>
    <property type="molecule type" value="Genomic_DNA"/>
</dbReference>
<dbReference type="KEGG" id="caml:H6X83_14095"/>
<gene>
    <name evidence="2" type="ORF">H6X83_14095</name>
</gene>
<dbReference type="Proteomes" id="UP000516046">
    <property type="component" value="Chromosome"/>
</dbReference>
<evidence type="ECO:0000313" key="3">
    <source>
        <dbReference type="Proteomes" id="UP000516046"/>
    </source>
</evidence>